<name>A0AAQ4CVD0_9CREN</name>
<dbReference type="PANTHER" id="PTHR34236">
    <property type="entry name" value="DIMETHYL SULFOXIDE REDUCTASE TRANSCRIPTIONAL ACTIVATOR"/>
    <property type="match status" value="1"/>
</dbReference>
<dbReference type="InterPro" id="IPR007050">
    <property type="entry name" value="HTH_bacterioopsin"/>
</dbReference>
<evidence type="ECO:0000259" key="1">
    <source>
        <dbReference type="Pfam" id="PF04967"/>
    </source>
</evidence>
<evidence type="ECO:0000313" key="2">
    <source>
        <dbReference type="EMBL" id="BDB99761.1"/>
    </source>
</evidence>
<dbReference type="GeneID" id="68867501"/>
<keyword evidence="3" id="KW-1185">Reference proteome</keyword>
<reference evidence="2 3" key="1">
    <citation type="journal article" date="2022" name="Microbiol. Resour. Announc.">
        <title>Complete Genome Sequence of the Hyperthermophilic and Acidophilic Archaeon Saccharolobus caldissimus Strain HS-3T.</title>
        <authorList>
            <person name="Sakai H.D."/>
            <person name="Kurosawa N."/>
        </authorList>
    </citation>
    <scope>NUCLEOTIDE SEQUENCE [LARGE SCALE GENOMIC DNA]</scope>
    <source>
        <strain evidence="2 3">JCM32116</strain>
    </source>
</reference>
<protein>
    <recommendedName>
        <fullName evidence="1">HTH bat-type domain-containing protein</fullName>
    </recommendedName>
</protein>
<gene>
    <name evidence="2" type="ORF">SACC_27780</name>
</gene>
<evidence type="ECO:0000313" key="3">
    <source>
        <dbReference type="Proteomes" id="UP001319921"/>
    </source>
</evidence>
<dbReference type="PANTHER" id="PTHR34236:SF1">
    <property type="entry name" value="DIMETHYL SULFOXIDE REDUCTASE TRANSCRIPTIONAL ACTIVATOR"/>
    <property type="match status" value="1"/>
</dbReference>
<dbReference type="EMBL" id="AP025226">
    <property type="protein sequence ID" value="BDB99761.1"/>
    <property type="molecule type" value="Genomic_DNA"/>
</dbReference>
<dbReference type="Pfam" id="PF04967">
    <property type="entry name" value="HTH_10"/>
    <property type="match status" value="1"/>
</dbReference>
<dbReference type="RefSeq" id="WP_229570244.1">
    <property type="nucleotide sequence ID" value="NZ_AP025226.1"/>
</dbReference>
<proteinExistence type="predicted"/>
<dbReference type="AlphaFoldDB" id="A0AAQ4CVD0"/>
<dbReference type="KEGG" id="scas:SACC_27780"/>
<dbReference type="Proteomes" id="UP001319921">
    <property type="component" value="Chromosome"/>
</dbReference>
<accession>A0AAQ4CVD0</accession>
<feature type="domain" description="HTH bat-type" evidence="1">
    <location>
        <begin position="171"/>
        <end position="221"/>
    </location>
</feature>
<organism evidence="2 3">
    <name type="scientific">Saccharolobus caldissimus</name>
    <dbReference type="NCBI Taxonomy" id="1702097"/>
    <lineage>
        <taxon>Archaea</taxon>
        <taxon>Thermoproteota</taxon>
        <taxon>Thermoprotei</taxon>
        <taxon>Sulfolobales</taxon>
        <taxon>Sulfolobaceae</taxon>
        <taxon>Saccharolobus</taxon>
    </lineage>
</organism>
<sequence length="228" mass="26213">MGQYKYVGITVRHDDCWSNFTTSNYFDTLMNVEYASFNILKATRVAIVRGSQDDNRFMIKSALNNDKSIIDYEISHLISNNRYSFYMITMLQDADSTVIGRLRAKGILMLNASIKDGKEIYDIIVSKDTEPLITNSLKNDSRVEIINFISSNLKGETLFKMVSRNVMDMLLTEKEQLLMKKARELGYFNVPRKKNLEEVAKELGVSKMNISLSLRNILKKVSNLIYAF</sequence>